<dbReference type="SUPFAM" id="SSF53383">
    <property type="entry name" value="PLP-dependent transferases"/>
    <property type="match status" value="1"/>
</dbReference>
<evidence type="ECO:0000313" key="2">
    <source>
        <dbReference type="EMBL" id="MBB6392388.1"/>
    </source>
</evidence>
<accession>A0A7X0KVN8</accession>
<dbReference type="Gene3D" id="3.40.640.10">
    <property type="entry name" value="Type I PLP-dependent aspartate aminotransferase-like (Major domain)"/>
    <property type="match status" value="1"/>
</dbReference>
<dbReference type="EMBL" id="JACHML010000001">
    <property type="protein sequence ID" value="MBB6392388.1"/>
    <property type="molecule type" value="Genomic_DNA"/>
</dbReference>
<keyword evidence="2" id="KW-0456">Lyase</keyword>
<dbReference type="InterPro" id="IPR000192">
    <property type="entry name" value="Aminotrans_V_dom"/>
</dbReference>
<keyword evidence="3" id="KW-1185">Reference proteome</keyword>
<organism evidence="2 3">
    <name type="scientific">Microbacterium thalassium</name>
    <dbReference type="NCBI Taxonomy" id="362649"/>
    <lineage>
        <taxon>Bacteria</taxon>
        <taxon>Bacillati</taxon>
        <taxon>Actinomycetota</taxon>
        <taxon>Actinomycetes</taxon>
        <taxon>Micrococcales</taxon>
        <taxon>Microbacteriaceae</taxon>
        <taxon>Microbacterium</taxon>
    </lineage>
</organism>
<dbReference type="PANTHER" id="PTHR43586:SF15">
    <property type="entry name" value="BLR3095 PROTEIN"/>
    <property type="match status" value="1"/>
</dbReference>
<dbReference type="Proteomes" id="UP000537775">
    <property type="component" value="Unassembled WGS sequence"/>
</dbReference>
<dbReference type="Gene3D" id="3.90.1150.10">
    <property type="entry name" value="Aspartate Aminotransferase, domain 1"/>
    <property type="match status" value="1"/>
</dbReference>
<dbReference type="InterPro" id="IPR015422">
    <property type="entry name" value="PyrdxlP-dep_Trfase_small"/>
</dbReference>
<protein>
    <submittedName>
        <fullName evidence="2">Selenocysteine lyase/cysteine desulfurase</fullName>
    </submittedName>
</protein>
<proteinExistence type="predicted"/>
<comment type="caution">
    <text evidence="2">The sequence shown here is derived from an EMBL/GenBank/DDBJ whole genome shotgun (WGS) entry which is preliminary data.</text>
</comment>
<evidence type="ECO:0000259" key="1">
    <source>
        <dbReference type="Pfam" id="PF00266"/>
    </source>
</evidence>
<dbReference type="GO" id="GO:0016829">
    <property type="term" value="F:lyase activity"/>
    <property type="evidence" value="ECO:0007669"/>
    <property type="project" value="UniProtKB-KW"/>
</dbReference>
<dbReference type="AlphaFoldDB" id="A0A7X0KVN8"/>
<gene>
    <name evidence="2" type="ORF">HD594_002701</name>
</gene>
<evidence type="ECO:0000313" key="3">
    <source>
        <dbReference type="Proteomes" id="UP000537775"/>
    </source>
</evidence>
<name>A0A7X0KVN8_9MICO</name>
<dbReference type="InterPro" id="IPR015421">
    <property type="entry name" value="PyrdxlP-dep_Trfase_major"/>
</dbReference>
<dbReference type="InterPro" id="IPR015424">
    <property type="entry name" value="PyrdxlP-dep_Trfase"/>
</dbReference>
<dbReference type="Pfam" id="PF00266">
    <property type="entry name" value="Aminotran_5"/>
    <property type="match status" value="1"/>
</dbReference>
<feature type="domain" description="Aminotransferase class V" evidence="1">
    <location>
        <begin position="52"/>
        <end position="342"/>
    </location>
</feature>
<sequence>MADMETFLDSFDGEPGYLDWAAFGPLAPAVRSEVNADTELLGSGRPTSIGLVADNVREARELVAQVMDVESDQVVLQPSTTYGLMQALYGVAGGLLVSRAEYPSLTVGATRAADALGSLQVQWMEPADGMVTPDVVRDALTDDTRALAVSLVDFRTGYRADLTALREVIGDRLLIVDAIQAFGVIEADWTAADVVCGNGYKWVRAGRGTGFAWFGERALERIAPVLSGFAGVDGDLPVDVVPQPSSSAHAFTVSKPDALAAARLAAALRPIVEVGVAEIEDELAARTGDVIHIADRYEVPVITPREAAQRAGIVTLAPAPQDAAPLAASLANHGLAVTVRSGLVRVAPHVGTGASTLRLFGDALAAFASARVW</sequence>
<dbReference type="PANTHER" id="PTHR43586">
    <property type="entry name" value="CYSTEINE DESULFURASE"/>
    <property type="match status" value="1"/>
</dbReference>
<reference evidence="2 3" key="1">
    <citation type="submission" date="2020-08" db="EMBL/GenBank/DDBJ databases">
        <title>Sequencing the genomes of 1000 actinobacteria strains.</title>
        <authorList>
            <person name="Klenk H.-P."/>
        </authorList>
    </citation>
    <scope>NUCLEOTIDE SEQUENCE [LARGE SCALE GENOMIC DNA]</scope>
    <source>
        <strain evidence="2 3">DSM 12511</strain>
    </source>
</reference>